<reference evidence="2" key="1">
    <citation type="submission" date="2022-11" db="UniProtKB">
        <authorList>
            <consortium name="WormBaseParasite"/>
        </authorList>
    </citation>
    <scope>IDENTIFICATION</scope>
</reference>
<proteinExistence type="predicted"/>
<accession>A0AC35G7S1</accession>
<evidence type="ECO:0000313" key="1">
    <source>
        <dbReference type="Proteomes" id="UP000887580"/>
    </source>
</evidence>
<dbReference type="Proteomes" id="UP000887580">
    <property type="component" value="Unplaced"/>
</dbReference>
<evidence type="ECO:0000313" key="2">
    <source>
        <dbReference type="WBParaSite" id="PS1159_v2.g24804.t1"/>
    </source>
</evidence>
<dbReference type="WBParaSite" id="PS1159_v2.g24804.t1">
    <property type="protein sequence ID" value="PS1159_v2.g24804.t1"/>
    <property type="gene ID" value="PS1159_v2.g24804"/>
</dbReference>
<name>A0AC35G7S1_9BILA</name>
<sequence>MKTKEKKESQPFTEKNEPKMKNKNWKKELWLESNKIIVYILFLISVILTALSILKLYSFSFNVSDENYFGNETIKNGNSEEEASLTVKEIQTTIFSIVFFLITSIGISYIAEQVKMPGLLGILLLGILFRNVSFINQNLLINESVASFLRKCSFLIILLRGGLSLDPKALMKLKSACVMLAFLPCTFEAFTVGILSMIFFKIKFSFGLLLGFILATVTTAVTVPAMLELQNKGLGIDQGIPTLINAAASIDDVYAITWFSLILSSITSGSGKDEEQTSWFWTIARAPLEVIAGIILGCILGGILWIFPSPKLSNIKIRRMSLLISFSSAVLFGMDYLGYETIGPFAVLVLGFIAAFQWNREQNSKTLDEEEILKNEWKYFGLPLLFCLIGYQLDFSQLNKSSILQSILILTIGLIVRCIISVFSLFKTKLNFKEKIFISIAWLPKATVQAALAPVLLDLVRTNPTKFGKYKSEATLILTVSVLSILITAPAGALLIRLLGPLMLRKSKNEEFNENSVELNDKN</sequence>
<organism evidence="1 2">
    <name type="scientific">Panagrolaimus sp. PS1159</name>
    <dbReference type="NCBI Taxonomy" id="55785"/>
    <lineage>
        <taxon>Eukaryota</taxon>
        <taxon>Metazoa</taxon>
        <taxon>Ecdysozoa</taxon>
        <taxon>Nematoda</taxon>
        <taxon>Chromadorea</taxon>
        <taxon>Rhabditida</taxon>
        <taxon>Tylenchina</taxon>
        <taxon>Panagrolaimomorpha</taxon>
        <taxon>Panagrolaimoidea</taxon>
        <taxon>Panagrolaimidae</taxon>
        <taxon>Panagrolaimus</taxon>
    </lineage>
</organism>
<protein>
    <submittedName>
        <fullName evidence="2">Cation/H+ exchanger domain-containing protein</fullName>
    </submittedName>
</protein>